<protein>
    <submittedName>
        <fullName evidence="5">MFS monocarboxylate transporter</fullName>
    </submittedName>
</protein>
<dbReference type="SUPFAM" id="SSF103473">
    <property type="entry name" value="MFS general substrate transporter"/>
    <property type="match status" value="1"/>
</dbReference>
<dbReference type="GO" id="GO:0022857">
    <property type="term" value="F:transmembrane transporter activity"/>
    <property type="evidence" value="ECO:0007669"/>
    <property type="project" value="InterPro"/>
</dbReference>
<dbReference type="InterPro" id="IPR050327">
    <property type="entry name" value="Proton-linked_MCT"/>
</dbReference>
<feature type="transmembrane region" description="Helical" evidence="3">
    <location>
        <begin position="199"/>
        <end position="219"/>
    </location>
</feature>
<gene>
    <name evidence="5" type="ORF">CKAH01_11826</name>
</gene>
<evidence type="ECO:0000313" key="5">
    <source>
        <dbReference type="EMBL" id="KAK2778429.1"/>
    </source>
</evidence>
<feature type="transmembrane region" description="Helical" evidence="3">
    <location>
        <begin position="231"/>
        <end position="255"/>
    </location>
</feature>
<name>A0AAD9YUE3_COLKA</name>
<feature type="transmembrane region" description="Helical" evidence="3">
    <location>
        <begin position="113"/>
        <end position="135"/>
    </location>
</feature>
<feature type="transmembrane region" description="Helical" evidence="3">
    <location>
        <begin position="452"/>
        <end position="474"/>
    </location>
</feature>
<comment type="subcellular location">
    <subcellularLocation>
        <location evidence="1">Membrane</location>
        <topology evidence="1">Multi-pass membrane protein</topology>
    </subcellularLocation>
</comment>
<dbReference type="GO" id="GO:0016020">
    <property type="term" value="C:membrane"/>
    <property type="evidence" value="ECO:0007669"/>
    <property type="project" value="UniProtKB-SubCell"/>
</dbReference>
<keyword evidence="3" id="KW-0472">Membrane</keyword>
<evidence type="ECO:0000256" key="2">
    <source>
        <dbReference type="ARBA" id="ARBA00006727"/>
    </source>
</evidence>
<dbReference type="Pfam" id="PF07690">
    <property type="entry name" value="MFS_1"/>
    <property type="match status" value="1"/>
</dbReference>
<feature type="transmembrane region" description="Helical" evidence="3">
    <location>
        <begin position="51"/>
        <end position="69"/>
    </location>
</feature>
<keyword evidence="3" id="KW-1133">Transmembrane helix</keyword>
<feature type="transmembrane region" description="Helical" evidence="3">
    <location>
        <begin position="334"/>
        <end position="353"/>
    </location>
</feature>
<dbReference type="Proteomes" id="UP001281614">
    <property type="component" value="Unassembled WGS sequence"/>
</dbReference>
<keyword evidence="6" id="KW-1185">Reference proteome</keyword>
<dbReference type="AlphaFoldDB" id="A0AAD9YUE3"/>
<dbReference type="Gene3D" id="1.20.1250.20">
    <property type="entry name" value="MFS general substrate transporter like domains"/>
    <property type="match status" value="1"/>
</dbReference>
<reference evidence="5" key="1">
    <citation type="submission" date="2023-02" db="EMBL/GenBank/DDBJ databases">
        <title>Colletotrichum kahawae CIFC_Que2 genome sequencing and assembly.</title>
        <authorList>
            <person name="Baroncelli R."/>
        </authorList>
    </citation>
    <scope>NUCLEOTIDE SEQUENCE</scope>
    <source>
        <strain evidence="5">CIFC_Que2</strain>
    </source>
</reference>
<proteinExistence type="inferred from homology"/>
<dbReference type="PROSITE" id="PS50850">
    <property type="entry name" value="MFS"/>
    <property type="match status" value="1"/>
</dbReference>
<dbReference type="InterPro" id="IPR020846">
    <property type="entry name" value="MFS_dom"/>
</dbReference>
<keyword evidence="3" id="KW-0812">Transmembrane</keyword>
<evidence type="ECO:0000256" key="1">
    <source>
        <dbReference type="ARBA" id="ARBA00004141"/>
    </source>
</evidence>
<comment type="caution">
    <text evidence="5">The sequence shown here is derived from an EMBL/GenBank/DDBJ whole genome shotgun (WGS) entry which is preliminary data.</text>
</comment>
<sequence>MSSPSAQNNSDLGTVREAALANFELESGQQAPPSDAPSLRNTRSEDIENRISSWICVLGAFIFLLPSYGESGYLPIIKIQSVHYIPPGFPQAIGTVQAYLQEHQLSGYSARDIGWVTGLYTALTLFLGIQAGPIVDRYGTEVIAPLSTALTLPTFFFLAECKYYWQFMLCLGIYGGIGGALASTVAVSVVGKIFTRLRGLAIGLALTGSALGGVIFPFLLRELFPKWGWAWSMRFVGFTIAGVMIPGTLCFIPFAKLSRSHHHTQLVVPSQPSADPVASNPRHRAASATINFAAFRVPAFSLIAAAFFLLEFVIFSISGIFPTLANWAGYPADTGYNIVAIVNGCGCISRIGAGFLGDKLGHYNVLFTSTCVTIVCVAVTILPFGTTHIQALYVFAVLWGFSSGVFSSLIPACMGKTCQTKDYGRCFGSMNFTVSFALLITVPIGGQILESIGGMALAGLYVGVLCMAGGCILASRSLLVQSWLDYKVRI</sequence>
<comment type="similarity">
    <text evidence="2">Belongs to the major facilitator superfamily. Monocarboxylate porter (TC 2.A.1.13) family.</text>
</comment>
<feature type="domain" description="Major facilitator superfamily (MFS) profile" evidence="4">
    <location>
        <begin position="55"/>
        <end position="481"/>
    </location>
</feature>
<dbReference type="PANTHER" id="PTHR11360:SF230">
    <property type="entry name" value="MONOCARBOXYLATE TRANSPORTER, PUTATIVE (AFU_ORTHOLOGUE AFUA_2G12790)-RELATED"/>
    <property type="match status" value="1"/>
</dbReference>
<evidence type="ECO:0000259" key="4">
    <source>
        <dbReference type="PROSITE" id="PS50850"/>
    </source>
</evidence>
<dbReference type="EMBL" id="VYYT01000012">
    <property type="protein sequence ID" value="KAK2778429.1"/>
    <property type="molecule type" value="Genomic_DNA"/>
</dbReference>
<feature type="transmembrane region" description="Helical" evidence="3">
    <location>
        <begin position="142"/>
        <end position="159"/>
    </location>
</feature>
<feature type="transmembrane region" description="Helical" evidence="3">
    <location>
        <begin position="391"/>
        <end position="414"/>
    </location>
</feature>
<feature type="transmembrane region" description="Helical" evidence="3">
    <location>
        <begin position="426"/>
        <end position="446"/>
    </location>
</feature>
<evidence type="ECO:0000313" key="6">
    <source>
        <dbReference type="Proteomes" id="UP001281614"/>
    </source>
</evidence>
<organism evidence="5 6">
    <name type="scientific">Colletotrichum kahawae</name>
    <name type="common">Coffee berry disease fungus</name>
    <dbReference type="NCBI Taxonomy" id="34407"/>
    <lineage>
        <taxon>Eukaryota</taxon>
        <taxon>Fungi</taxon>
        <taxon>Dikarya</taxon>
        <taxon>Ascomycota</taxon>
        <taxon>Pezizomycotina</taxon>
        <taxon>Sordariomycetes</taxon>
        <taxon>Hypocreomycetidae</taxon>
        <taxon>Glomerellales</taxon>
        <taxon>Glomerellaceae</taxon>
        <taxon>Colletotrichum</taxon>
        <taxon>Colletotrichum gloeosporioides species complex</taxon>
    </lineage>
</organism>
<feature type="transmembrane region" description="Helical" evidence="3">
    <location>
        <begin position="299"/>
        <end position="322"/>
    </location>
</feature>
<feature type="transmembrane region" description="Helical" evidence="3">
    <location>
        <begin position="165"/>
        <end position="187"/>
    </location>
</feature>
<dbReference type="InterPro" id="IPR011701">
    <property type="entry name" value="MFS"/>
</dbReference>
<feature type="transmembrane region" description="Helical" evidence="3">
    <location>
        <begin position="365"/>
        <end position="385"/>
    </location>
</feature>
<evidence type="ECO:0000256" key="3">
    <source>
        <dbReference type="SAM" id="Phobius"/>
    </source>
</evidence>
<accession>A0AAD9YUE3</accession>
<dbReference type="PANTHER" id="PTHR11360">
    <property type="entry name" value="MONOCARBOXYLATE TRANSPORTER"/>
    <property type="match status" value="1"/>
</dbReference>
<dbReference type="InterPro" id="IPR036259">
    <property type="entry name" value="MFS_trans_sf"/>
</dbReference>